<feature type="compositionally biased region" description="Polar residues" evidence="1">
    <location>
        <begin position="231"/>
        <end position="242"/>
    </location>
</feature>
<reference evidence="3 4" key="1">
    <citation type="submission" date="2019-04" db="EMBL/GenBank/DDBJ databases">
        <title>Comparative genomics and transcriptomics to analyze fruiting body development in filamentous ascomycetes.</title>
        <authorList>
            <consortium name="DOE Joint Genome Institute"/>
            <person name="Lutkenhaus R."/>
            <person name="Traeger S."/>
            <person name="Breuer J."/>
            <person name="Kuo A."/>
            <person name="Lipzen A."/>
            <person name="Pangilinan J."/>
            <person name="Dilworth D."/>
            <person name="Sandor L."/>
            <person name="Poggeler S."/>
            <person name="Barry K."/>
            <person name="Grigoriev I.V."/>
            <person name="Nowrousian M."/>
        </authorList>
    </citation>
    <scope>NUCLEOTIDE SEQUENCE [LARGE SCALE GENOMIC DNA]</scope>
    <source>
        <strain evidence="3 4">CBS 389.68</strain>
    </source>
</reference>
<feature type="domain" description="GDS1 winged helix" evidence="2">
    <location>
        <begin position="69"/>
        <end position="162"/>
    </location>
</feature>
<evidence type="ECO:0000313" key="3">
    <source>
        <dbReference type="EMBL" id="TGZ81441.1"/>
    </source>
</evidence>
<feature type="region of interest" description="Disordered" evidence="1">
    <location>
        <begin position="176"/>
        <end position="296"/>
    </location>
</feature>
<feature type="compositionally biased region" description="Basic and acidic residues" evidence="1">
    <location>
        <begin position="185"/>
        <end position="202"/>
    </location>
</feature>
<dbReference type="Proteomes" id="UP000298138">
    <property type="component" value="Unassembled WGS sequence"/>
</dbReference>
<feature type="compositionally biased region" description="Low complexity" evidence="1">
    <location>
        <begin position="214"/>
        <end position="223"/>
    </location>
</feature>
<evidence type="ECO:0000313" key="4">
    <source>
        <dbReference type="Proteomes" id="UP000298138"/>
    </source>
</evidence>
<feature type="compositionally biased region" description="Polar residues" evidence="1">
    <location>
        <begin position="23"/>
        <end position="37"/>
    </location>
</feature>
<feature type="compositionally biased region" description="Acidic residues" evidence="1">
    <location>
        <begin position="203"/>
        <end position="213"/>
    </location>
</feature>
<name>A0A4S2MXQ9_9PEZI</name>
<gene>
    <name evidence="3" type="ORF">EX30DRAFT_348634</name>
</gene>
<keyword evidence="4" id="KW-1185">Reference proteome</keyword>
<evidence type="ECO:0000259" key="2">
    <source>
        <dbReference type="Pfam" id="PF25318"/>
    </source>
</evidence>
<dbReference type="OrthoDB" id="4150221at2759"/>
<feature type="region of interest" description="Disordered" evidence="1">
    <location>
        <begin position="1"/>
        <end position="44"/>
    </location>
</feature>
<sequence length="361" mass="40431">MPYNTRRKSLSLPSLGIHLPTGSRASQQSVPKSSSEPANKKLKRAYSPALVTAYEPTPPLSPPPETSINYADISDEIVAGVVSILEATGNRPHTVKELASMLTPTTVTVETSANPQAIISSRLTNYLRRTHTRSPCLLQKQLVTEFHPKRLYYFLATIPRQPFPKYENEFMRAIVSPAPSDDEEERRRREDSPEVDLSSHELDDNEDGDESDSTDSLSSSSVISRDRTRSPSEFSSRHNPMNSIGLERDEREFTQSALCLGRRFKSSSSPATPTDSMKRSREEFDGEHEEDDDAAAASLLGYQPVISPSTMRIKQRNGDENPKEHLTIKTDFYGDWSGELERHLGSPETMDLEELDSLLDF</sequence>
<organism evidence="3 4">
    <name type="scientific">Ascodesmis nigricans</name>
    <dbReference type="NCBI Taxonomy" id="341454"/>
    <lineage>
        <taxon>Eukaryota</taxon>
        <taxon>Fungi</taxon>
        <taxon>Dikarya</taxon>
        <taxon>Ascomycota</taxon>
        <taxon>Pezizomycotina</taxon>
        <taxon>Pezizomycetes</taxon>
        <taxon>Pezizales</taxon>
        <taxon>Ascodesmidaceae</taxon>
        <taxon>Ascodesmis</taxon>
    </lineage>
</organism>
<evidence type="ECO:0000256" key="1">
    <source>
        <dbReference type="SAM" id="MobiDB-lite"/>
    </source>
</evidence>
<dbReference type="InParanoid" id="A0A4S2MXQ9"/>
<dbReference type="STRING" id="341454.A0A4S2MXQ9"/>
<dbReference type="AlphaFoldDB" id="A0A4S2MXQ9"/>
<feature type="compositionally biased region" description="Acidic residues" evidence="1">
    <location>
        <begin position="284"/>
        <end position="294"/>
    </location>
</feature>
<dbReference type="InterPro" id="IPR057511">
    <property type="entry name" value="WH_GDS1"/>
</dbReference>
<dbReference type="EMBL" id="ML220119">
    <property type="protein sequence ID" value="TGZ81441.1"/>
    <property type="molecule type" value="Genomic_DNA"/>
</dbReference>
<proteinExistence type="predicted"/>
<dbReference type="Pfam" id="PF25318">
    <property type="entry name" value="WHD_GDS1"/>
    <property type="match status" value="1"/>
</dbReference>
<accession>A0A4S2MXQ9</accession>
<feature type="compositionally biased region" description="Polar residues" evidence="1">
    <location>
        <begin position="266"/>
        <end position="275"/>
    </location>
</feature>
<protein>
    <recommendedName>
        <fullName evidence="2">GDS1 winged helix domain-containing protein</fullName>
    </recommendedName>
</protein>